<dbReference type="InterPro" id="IPR040218">
    <property type="entry name" value="SLC7A6OS"/>
</dbReference>
<evidence type="ECO:0000313" key="13">
    <source>
        <dbReference type="Proteomes" id="UP000052978"/>
    </source>
</evidence>
<dbReference type="GO" id="GO:0015031">
    <property type="term" value="P:protein transport"/>
    <property type="evidence" value="ECO:0007669"/>
    <property type="project" value="UniProtKB-KW"/>
</dbReference>
<keyword evidence="9" id="KW-0539">Nucleus</keyword>
<evidence type="ECO:0000256" key="2">
    <source>
        <dbReference type="ARBA" id="ARBA00004123"/>
    </source>
</evidence>
<dbReference type="EMBL" id="KE163123">
    <property type="protein sequence ID" value="EPQ10931.1"/>
    <property type="molecule type" value="Genomic_DNA"/>
</dbReference>
<dbReference type="GO" id="GO:0005737">
    <property type="term" value="C:cytoplasm"/>
    <property type="evidence" value="ECO:0007669"/>
    <property type="project" value="UniProtKB-SubCell"/>
</dbReference>
<reference evidence="12 13" key="1">
    <citation type="journal article" date="2013" name="Nat. Commun.">
        <title>Genome analysis reveals insights into physiology and longevity of the Brandt's bat Myotis brandtii.</title>
        <authorList>
            <person name="Seim I."/>
            <person name="Fang X."/>
            <person name="Xiong Z."/>
            <person name="Lobanov A.V."/>
            <person name="Huang Z."/>
            <person name="Ma S."/>
            <person name="Feng Y."/>
            <person name="Turanov A.A."/>
            <person name="Zhu Y."/>
            <person name="Lenz T.L."/>
            <person name="Gerashchenko M.V."/>
            <person name="Fan D."/>
            <person name="Hee Yim S."/>
            <person name="Yao X."/>
            <person name="Jordan D."/>
            <person name="Xiong Y."/>
            <person name="Ma Y."/>
            <person name="Lyapunov A.N."/>
            <person name="Chen G."/>
            <person name="Kulakova O.I."/>
            <person name="Sun Y."/>
            <person name="Lee S.G."/>
            <person name="Bronson R.T."/>
            <person name="Moskalev A.A."/>
            <person name="Sunyaev S.R."/>
            <person name="Zhang G."/>
            <person name="Krogh A."/>
            <person name="Wang J."/>
            <person name="Gladyshev V.N."/>
        </authorList>
    </citation>
    <scope>NUCLEOTIDE SEQUENCE [LARGE SCALE GENOMIC DNA]</scope>
</reference>
<name>S7N1T3_MYOBR</name>
<organism evidence="12 13">
    <name type="scientific">Myotis brandtii</name>
    <name type="common">Brandt's bat</name>
    <dbReference type="NCBI Taxonomy" id="109478"/>
    <lineage>
        <taxon>Eukaryota</taxon>
        <taxon>Metazoa</taxon>
        <taxon>Chordata</taxon>
        <taxon>Craniata</taxon>
        <taxon>Vertebrata</taxon>
        <taxon>Euteleostomi</taxon>
        <taxon>Mammalia</taxon>
        <taxon>Eutheria</taxon>
        <taxon>Laurasiatheria</taxon>
        <taxon>Chiroptera</taxon>
        <taxon>Yangochiroptera</taxon>
        <taxon>Vespertilionidae</taxon>
        <taxon>Myotis</taxon>
    </lineage>
</organism>
<dbReference type="eggNOG" id="KOG4852">
    <property type="taxonomic scope" value="Eukaryota"/>
</dbReference>
<comment type="function">
    <text evidence="1">Directs RNA polymerase II nuclear import.</text>
</comment>
<proteinExistence type="inferred from homology"/>
<gene>
    <name evidence="12" type="ORF">D623_10004697</name>
</gene>
<feature type="compositionally biased region" description="Acidic residues" evidence="10">
    <location>
        <begin position="214"/>
        <end position="226"/>
    </location>
</feature>
<dbReference type="Pfam" id="PF08574">
    <property type="entry name" value="Iwr1"/>
    <property type="match status" value="1"/>
</dbReference>
<evidence type="ECO:0000256" key="5">
    <source>
        <dbReference type="ARBA" id="ARBA00017036"/>
    </source>
</evidence>
<dbReference type="GO" id="GO:0005634">
    <property type="term" value="C:nucleus"/>
    <property type="evidence" value="ECO:0007669"/>
    <property type="project" value="UniProtKB-SubCell"/>
</dbReference>
<keyword evidence="8" id="KW-0653">Protein transport</keyword>
<evidence type="ECO:0000256" key="6">
    <source>
        <dbReference type="ARBA" id="ARBA00022448"/>
    </source>
</evidence>
<dbReference type="Proteomes" id="UP000052978">
    <property type="component" value="Unassembled WGS sequence"/>
</dbReference>
<dbReference type="PANTHER" id="PTHR31196">
    <property type="entry name" value="RNA POLYMERASE II NUCLEAR LOCALIZATION PROTEIN SLC7A6OS-RELATED"/>
    <property type="match status" value="1"/>
</dbReference>
<keyword evidence="13" id="KW-1185">Reference proteome</keyword>
<keyword evidence="6" id="KW-0813">Transport</keyword>
<feature type="region of interest" description="Disordered" evidence="10">
    <location>
        <begin position="75"/>
        <end position="112"/>
    </location>
</feature>
<comment type="similarity">
    <text evidence="4">Belongs to the IWR1/SLC7A6OS family.</text>
</comment>
<feature type="region of interest" description="Disordered" evidence="10">
    <location>
        <begin position="205"/>
        <end position="267"/>
    </location>
</feature>
<evidence type="ECO:0000256" key="10">
    <source>
        <dbReference type="SAM" id="MobiDB-lite"/>
    </source>
</evidence>
<keyword evidence="7" id="KW-0963">Cytoplasm</keyword>
<accession>S7N1T3</accession>
<evidence type="ECO:0000259" key="11">
    <source>
        <dbReference type="Pfam" id="PF08574"/>
    </source>
</evidence>
<dbReference type="AlphaFoldDB" id="S7N1T3"/>
<dbReference type="InterPro" id="IPR013883">
    <property type="entry name" value="TF_Iwr1_dom"/>
</dbReference>
<feature type="domain" description="Transcription factor Iwr1" evidence="11">
    <location>
        <begin position="173"/>
        <end position="238"/>
    </location>
</feature>
<evidence type="ECO:0000256" key="3">
    <source>
        <dbReference type="ARBA" id="ARBA00004496"/>
    </source>
</evidence>
<evidence type="ECO:0000256" key="8">
    <source>
        <dbReference type="ARBA" id="ARBA00022927"/>
    </source>
</evidence>
<dbReference type="PANTHER" id="PTHR31196:SF2">
    <property type="entry name" value="RNA POLYMERASE II NUCLEAR LOCALIZATION PROTEIN SLC7A6OS-RELATED"/>
    <property type="match status" value="1"/>
</dbReference>
<sequence>MEADRTAILRVKRNPCEEPAEALALACKRLRRDAVESAVQETPPEGLEKVAEKNVFQLVATICTQEDPVQLLRALPRPPATSQRIRHKLRRPSGLLSDNLESEDARENPEADSDAGFQLLDLVHEGDPEAAAAASCKVSDPDVTLCNSVELLPERLTISEDGPSIGHREEQNDDYVHDIYYLETATPGWIEKVLSVQPLSQEWELVDDGKQLEDVDEEEDEDDENSENNWRNEYPEEESSDGNEDSRGSDECDSLSEDERGNSRPQMWSKYPLYVQKEFGYDSTYDLAWD</sequence>
<evidence type="ECO:0000256" key="4">
    <source>
        <dbReference type="ARBA" id="ARBA00010218"/>
    </source>
</evidence>
<comment type="subcellular location">
    <subcellularLocation>
        <location evidence="3">Cytoplasm</location>
    </subcellularLocation>
    <subcellularLocation>
        <location evidence="2">Nucleus</location>
    </subcellularLocation>
</comment>
<evidence type="ECO:0000313" key="12">
    <source>
        <dbReference type="EMBL" id="EPQ10931.1"/>
    </source>
</evidence>
<protein>
    <recommendedName>
        <fullName evidence="5">Probable RNA polymerase II nuclear localization protein SLC7A6OS</fullName>
    </recommendedName>
</protein>
<dbReference type="GO" id="GO:0032502">
    <property type="term" value="P:developmental process"/>
    <property type="evidence" value="ECO:0007669"/>
    <property type="project" value="TreeGrafter"/>
</dbReference>
<evidence type="ECO:0000256" key="7">
    <source>
        <dbReference type="ARBA" id="ARBA00022490"/>
    </source>
</evidence>
<evidence type="ECO:0000256" key="1">
    <source>
        <dbReference type="ARBA" id="ARBA00003202"/>
    </source>
</evidence>
<evidence type="ECO:0000256" key="9">
    <source>
        <dbReference type="ARBA" id="ARBA00023242"/>
    </source>
</evidence>